<keyword evidence="8" id="KW-1185">Reference proteome</keyword>
<reference evidence="7" key="1">
    <citation type="submission" date="2021-01" db="EMBL/GenBank/DDBJ databases">
        <title>Description of Breznakiella homolactica.</title>
        <authorList>
            <person name="Song Y."/>
            <person name="Brune A."/>
        </authorList>
    </citation>
    <scope>NUCLEOTIDE SEQUENCE</scope>
    <source>
        <strain evidence="7">RmG30</strain>
    </source>
</reference>
<dbReference type="Gene3D" id="6.10.340.10">
    <property type="match status" value="1"/>
</dbReference>
<comment type="similarity">
    <text evidence="2">Belongs to the methyl-accepting chemotaxis (MCP) protein family.</text>
</comment>
<dbReference type="EMBL" id="CP067089">
    <property type="protein sequence ID" value="QQO08023.1"/>
    <property type="molecule type" value="Genomic_DNA"/>
</dbReference>
<dbReference type="Gene3D" id="1.10.287.950">
    <property type="entry name" value="Methyl-accepting chemotaxis protein"/>
    <property type="match status" value="1"/>
</dbReference>
<evidence type="ECO:0000256" key="4">
    <source>
        <dbReference type="SAM" id="Phobius"/>
    </source>
</evidence>
<feature type="domain" description="Methyl-accepting transducer" evidence="5">
    <location>
        <begin position="431"/>
        <end position="653"/>
    </location>
</feature>
<feature type="domain" description="HAMP" evidence="6">
    <location>
        <begin position="329"/>
        <end position="384"/>
    </location>
</feature>
<feature type="transmembrane region" description="Helical" evidence="4">
    <location>
        <begin position="7"/>
        <end position="30"/>
    </location>
</feature>
<proteinExistence type="inferred from homology"/>
<protein>
    <recommendedName>
        <fullName evidence="9">Methyl-accepting chemotaxis protein</fullName>
    </recommendedName>
</protein>
<evidence type="ECO:0000256" key="3">
    <source>
        <dbReference type="PROSITE-ProRule" id="PRU00284"/>
    </source>
</evidence>
<feature type="transmembrane region" description="Helical" evidence="4">
    <location>
        <begin position="308"/>
        <end position="332"/>
    </location>
</feature>
<name>A0A7T7XKT5_9SPIR</name>
<dbReference type="AlphaFoldDB" id="A0A7T7XKT5"/>
<dbReference type="Proteomes" id="UP000595917">
    <property type="component" value="Chromosome"/>
</dbReference>
<dbReference type="Pfam" id="PF00015">
    <property type="entry name" value="MCPsignal"/>
    <property type="match status" value="1"/>
</dbReference>
<dbReference type="PROSITE" id="PS50111">
    <property type="entry name" value="CHEMOTAXIS_TRANSDUC_2"/>
    <property type="match status" value="1"/>
</dbReference>
<keyword evidence="1 3" id="KW-0807">Transducer</keyword>
<evidence type="ECO:0000259" key="6">
    <source>
        <dbReference type="PROSITE" id="PS50885"/>
    </source>
</evidence>
<evidence type="ECO:0008006" key="9">
    <source>
        <dbReference type="Google" id="ProtNLM"/>
    </source>
</evidence>
<gene>
    <name evidence="7" type="ORF">JFL75_13855</name>
</gene>
<dbReference type="GO" id="GO:0007165">
    <property type="term" value="P:signal transduction"/>
    <property type="evidence" value="ECO:0007669"/>
    <property type="project" value="UniProtKB-KW"/>
</dbReference>
<dbReference type="InterPro" id="IPR003660">
    <property type="entry name" value="HAMP_dom"/>
</dbReference>
<evidence type="ECO:0000259" key="5">
    <source>
        <dbReference type="PROSITE" id="PS50111"/>
    </source>
</evidence>
<keyword evidence="4" id="KW-0812">Transmembrane</keyword>
<accession>A0A7T7XKT5</accession>
<keyword evidence="4" id="KW-0472">Membrane</keyword>
<dbReference type="GO" id="GO:0016020">
    <property type="term" value="C:membrane"/>
    <property type="evidence" value="ECO:0007669"/>
    <property type="project" value="InterPro"/>
</dbReference>
<dbReference type="RefSeq" id="WP_215625329.1">
    <property type="nucleotide sequence ID" value="NZ_CP067089.2"/>
</dbReference>
<dbReference type="PANTHER" id="PTHR32089">
    <property type="entry name" value="METHYL-ACCEPTING CHEMOTAXIS PROTEIN MCPB"/>
    <property type="match status" value="1"/>
</dbReference>
<organism evidence="7 8">
    <name type="scientific">Breznakiella homolactica</name>
    <dbReference type="NCBI Taxonomy" id="2798577"/>
    <lineage>
        <taxon>Bacteria</taxon>
        <taxon>Pseudomonadati</taxon>
        <taxon>Spirochaetota</taxon>
        <taxon>Spirochaetia</taxon>
        <taxon>Spirochaetales</taxon>
        <taxon>Breznakiellaceae</taxon>
        <taxon>Breznakiella</taxon>
    </lineage>
</organism>
<dbReference type="KEGG" id="bhc:JFL75_13855"/>
<evidence type="ECO:0000313" key="7">
    <source>
        <dbReference type="EMBL" id="QQO08023.1"/>
    </source>
</evidence>
<dbReference type="SMART" id="SM00283">
    <property type="entry name" value="MA"/>
    <property type="match status" value="1"/>
</dbReference>
<keyword evidence="4" id="KW-1133">Transmembrane helix</keyword>
<dbReference type="PROSITE" id="PS50885">
    <property type="entry name" value="HAMP"/>
    <property type="match status" value="1"/>
</dbReference>
<evidence type="ECO:0000256" key="2">
    <source>
        <dbReference type="ARBA" id="ARBA00029447"/>
    </source>
</evidence>
<dbReference type="InterPro" id="IPR004089">
    <property type="entry name" value="MCPsignal_dom"/>
</dbReference>
<dbReference type="SUPFAM" id="SSF58104">
    <property type="entry name" value="Methyl-accepting chemotaxis protein (MCP) signaling domain"/>
    <property type="match status" value="1"/>
</dbReference>
<dbReference type="PANTHER" id="PTHR32089:SF112">
    <property type="entry name" value="LYSOZYME-LIKE PROTEIN-RELATED"/>
    <property type="match status" value="1"/>
</dbReference>
<evidence type="ECO:0000313" key="8">
    <source>
        <dbReference type="Proteomes" id="UP000595917"/>
    </source>
</evidence>
<sequence>MKIRTKIISFLGIMILAVVCILTGIMTFTISRMRSQGNHILSQVNTDIEDSVRDQLVMLAETIGQYVISIEAEIDKNMLNAAKLLAEVDRLTSGTISTADLERLKRETGMSDLYLGDVRGVFTVSTEPASIGLSLFDIWDGYRMLVTGESDYLPSLLKIKVETGEIFKFTAIPRYGGRGVIESALSAQDIEGYLQQYITTGNGIKSMNLFDFTGLTLTQNMAPGETPVYAKGTMVTDSAIMGIFGDPSAITVGIQGSEARIYYPVLQNNSVNYVLFINLDTTGYFSTARIIEAPLEQLIEENRFSNTLVFAAIFFTLIIFSAVIALLINYLLKPLGFFNSLLKSLSEGDFSIAVPEKHGQRNDETGEMAKSFADTIGQVGEMLRIIKDQVTLLEEAGGTLAANAEDTQGQVVNIGRHIDNVTGKTDSQTGSVSTVSGSIDEIAGNIEALDRLVASQSSVVSQSTTGIEEMLRSISLVNEAIRNLMERTGSLVEASRRGKEKQVQVETQVKTIYEFSETLSNTNAIIANISSQTNLLAMNAAIEAAHAGESGKGFAVVASEIRKLAEESAAQSKTVGEQLKEIQGGIKLAVGSSGESRLAFDTIVEHIEAINTLVDRASADMSLQNAKSNEIKDDLRTMTELTVRVESSAAEMRQESLTIVKEMEHLKTISQDVHDSINEVSASAGEIGNASRSVLSVAKETKEKIASISEQLGKFRI</sequence>
<evidence type="ECO:0000256" key="1">
    <source>
        <dbReference type="ARBA" id="ARBA00023224"/>
    </source>
</evidence>